<evidence type="ECO:0008006" key="3">
    <source>
        <dbReference type="Google" id="ProtNLM"/>
    </source>
</evidence>
<accession>A0A9X3M826</accession>
<evidence type="ECO:0000313" key="2">
    <source>
        <dbReference type="Proteomes" id="UP001146505"/>
    </source>
</evidence>
<name>A0A9X3M826_9CORY</name>
<dbReference type="GeneID" id="301813663"/>
<dbReference type="RefSeq" id="WP_232501698.1">
    <property type="nucleotide sequence ID" value="NZ_JAKMUV010000012.1"/>
</dbReference>
<reference evidence="1" key="1">
    <citation type="submission" date="2022-02" db="EMBL/GenBank/DDBJ databases">
        <title>Corynebacterium sp. from urogenital microbiome.</title>
        <authorList>
            <person name="Cappelli E.A."/>
            <person name="Ribeiro T.G."/>
            <person name="Peixe L."/>
        </authorList>
    </citation>
    <scope>NUCLEOTIDE SEQUENCE</scope>
    <source>
        <strain evidence="1">C9Ua_112</strain>
    </source>
</reference>
<evidence type="ECO:0000313" key="1">
    <source>
        <dbReference type="EMBL" id="MCZ9305627.1"/>
    </source>
</evidence>
<dbReference type="EMBL" id="JAKMUV010000012">
    <property type="protein sequence ID" value="MCZ9305627.1"/>
    <property type="molecule type" value="Genomic_DNA"/>
</dbReference>
<dbReference type="Proteomes" id="UP001146505">
    <property type="component" value="Unassembled WGS sequence"/>
</dbReference>
<proteinExistence type="predicted"/>
<sequence>MKTNNVLTADRDRQGWIISDGHAPISASLSRRGGQCVISLVSEYAEPKERWTGSVTPRGTWNRSFDFLFVDELGQVEVANCWTIQVQGAGPFQGVERWELRPQQLIFDGNGRTWENASEVVSYVPMLRNWMPECTELIDSDYRDDKNWLAINLKKPKTIPFKGQLNHRIVIEARTESIGMGKGLQAFSIARIITKLEKPEERDVAFEEHSAILDFLSIIYGQPIGFSERSVSSSSNPVLDLNHRPIDPDYWEECRVETLGNEGALLDIEKGRNPEALIHYSTENPEVLSRWLEFWANNKPGVDALKRALSEKISWENRLLNVAVAVEEFGHRIPGQVERGTVDNCFPVYLKRICLSMPRIAMLHPAQWASRFNTAYKGIKHADNDYPEFAEIVRTAEQGINWLRAWCCFQVDPHNPIMDYTWSRITNIEEFYPKSQDELDNDNWAILLTDEEWKQECARLTKADSSFRWNHADVDVLDTSDQNSDVEEGHGD</sequence>
<comment type="caution">
    <text evidence="1">The sequence shown here is derived from an EMBL/GenBank/DDBJ whole genome shotgun (WGS) entry which is preliminary data.</text>
</comment>
<protein>
    <recommendedName>
        <fullName evidence="3">ApeA N-terminal domain-containing protein</fullName>
    </recommendedName>
</protein>
<keyword evidence="2" id="KW-1185">Reference proteome</keyword>
<dbReference type="AlphaFoldDB" id="A0A9X3M826"/>
<gene>
    <name evidence="1" type="ORF">L8U58_08855</name>
</gene>
<organism evidence="1 2">
    <name type="scientific">Corynebacterium macclintockiae</name>
    <dbReference type="NCBI Taxonomy" id="2913501"/>
    <lineage>
        <taxon>Bacteria</taxon>
        <taxon>Bacillati</taxon>
        <taxon>Actinomycetota</taxon>
        <taxon>Actinomycetes</taxon>
        <taxon>Mycobacteriales</taxon>
        <taxon>Corynebacteriaceae</taxon>
        <taxon>Corynebacterium</taxon>
    </lineage>
</organism>